<feature type="region of interest" description="Disordered" evidence="1">
    <location>
        <begin position="116"/>
        <end position="226"/>
    </location>
</feature>
<proteinExistence type="predicted"/>
<gene>
    <name evidence="2" type="ORF">NLI96_g4030</name>
</gene>
<dbReference type="PANTHER" id="PTHR21838:SF2">
    <property type="entry name" value="COILED-COIL DOMAIN-CONTAINING PROTEIN 137"/>
    <property type="match status" value="1"/>
</dbReference>
<dbReference type="InterPro" id="IPR026680">
    <property type="entry name" value="CCDC137"/>
</dbReference>
<dbReference type="Proteomes" id="UP001212997">
    <property type="component" value="Unassembled WGS sequence"/>
</dbReference>
<feature type="compositionally biased region" description="Polar residues" evidence="1">
    <location>
        <begin position="210"/>
        <end position="221"/>
    </location>
</feature>
<dbReference type="EMBL" id="JANAWD010000112">
    <property type="protein sequence ID" value="KAJ3486734.1"/>
    <property type="molecule type" value="Genomic_DNA"/>
</dbReference>
<dbReference type="PANTHER" id="PTHR21838">
    <property type="entry name" value="COILED-COIL DOMAIN-CONTAINING PROTEIN 137"/>
    <property type="match status" value="1"/>
</dbReference>
<feature type="compositionally biased region" description="Basic and acidic residues" evidence="1">
    <location>
        <begin position="49"/>
        <end position="61"/>
    </location>
</feature>
<organism evidence="2 3">
    <name type="scientific">Meripilus lineatus</name>
    <dbReference type="NCBI Taxonomy" id="2056292"/>
    <lineage>
        <taxon>Eukaryota</taxon>
        <taxon>Fungi</taxon>
        <taxon>Dikarya</taxon>
        <taxon>Basidiomycota</taxon>
        <taxon>Agaricomycotina</taxon>
        <taxon>Agaricomycetes</taxon>
        <taxon>Polyporales</taxon>
        <taxon>Meripilaceae</taxon>
        <taxon>Meripilus</taxon>
    </lineage>
</organism>
<evidence type="ECO:0000313" key="2">
    <source>
        <dbReference type="EMBL" id="KAJ3486734.1"/>
    </source>
</evidence>
<protein>
    <submittedName>
        <fullName evidence="2">Uncharacterized protein</fullName>
    </submittedName>
</protein>
<evidence type="ECO:0000313" key="3">
    <source>
        <dbReference type="Proteomes" id="UP001212997"/>
    </source>
</evidence>
<dbReference type="GO" id="GO:0005634">
    <property type="term" value="C:nucleus"/>
    <property type="evidence" value="ECO:0007669"/>
    <property type="project" value="TreeGrafter"/>
</dbReference>
<name>A0AAD5V7A4_9APHY</name>
<feature type="compositionally biased region" description="Basic and acidic residues" evidence="1">
    <location>
        <begin position="129"/>
        <end position="143"/>
    </location>
</feature>
<reference evidence="2" key="1">
    <citation type="submission" date="2022-07" db="EMBL/GenBank/DDBJ databases">
        <title>Genome Sequence of Physisporinus lineatus.</title>
        <authorList>
            <person name="Buettner E."/>
        </authorList>
    </citation>
    <scope>NUCLEOTIDE SEQUENCE</scope>
    <source>
        <strain evidence="2">VT162</strain>
    </source>
</reference>
<evidence type="ECO:0000256" key="1">
    <source>
        <dbReference type="SAM" id="MobiDB-lite"/>
    </source>
</evidence>
<feature type="compositionally biased region" description="Basic and acidic residues" evidence="1">
    <location>
        <begin position="9"/>
        <end position="18"/>
    </location>
</feature>
<sequence length="260" mass="28904">MPHKRAKRSVRERNKSETGADLAPAKDALSNEDIPKSAARVIFASKVQKEFRESKKRRNDDAQVGNNPGQREKKKRKVDGEGDGDTSSAMRILPGESLAHFNRRVENSMRGLVRTAVQSASAVTRKVKKAEAEAAEESKAKDSKPKHKPKSKSVSQDDILPEQSTNPKRERPTDFQSLQTSAPRRLNDIVQAPPELKKLPRKPKIALGQSMGTSSTESGSIKKSLRDGVLSMAQKVMLDEERERVIKAYREMKKRNTGPG</sequence>
<feature type="region of interest" description="Disordered" evidence="1">
    <location>
        <begin position="49"/>
        <end position="97"/>
    </location>
</feature>
<keyword evidence="3" id="KW-1185">Reference proteome</keyword>
<feature type="region of interest" description="Disordered" evidence="1">
    <location>
        <begin position="1"/>
        <end position="36"/>
    </location>
</feature>
<dbReference type="AlphaFoldDB" id="A0AAD5V7A4"/>
<accession>A0AAD5V7A4</accession>
<comment type="caution">
    <text evidence="2">The sequence shown here is derived from an EMBL/GenBank/DDBJ whole genome shotgun (WGS) entry which is preliminary data.</text>
</comment>